<proteinExistence type="inferred from homology"/>
<accession>A0AAD3XMX7</accession>
<dbReference type="InterPro" id="IPR023213">
    <property type="entry name" value="CAT-like_dom_sf"/>
</dbReference>
<keyword evidence="3" id="KW-1185">Reference proteome</keyword>
<organism evidence="2 3">
    <name type="scientific">Nepenthes gracilis</name>
    <name type="common">Slender pitcher plant</name>
    <dbReference type="NCBI Taxonomy" id="150966"/>
    <lineage>
        <taxon>Eukaryota</taxon>
        <taxon>Viridiplantae</taxon>
        <taxon>Streptophyta</taxon>
        <taxon>Embryophyta</taxon>
        <taxon>Tracheophyta</taxon>
        <taxon>Spermatophyta</taxon>
        <taxon>Magnoliopsida</taxon>
        <taxon>eudicotyledons</taxon>
        <taxon>Gunneridae</taxon>
        <taxon>Pentapetalae</taxon>
        <taxon>Caryophyllales</taxon>
        <taxon>Nepenthaceae</taxon>
        <taxon>Nepenthes</taxon>
    </lineage>
</organism>
<name>A0AAD3XMX7_NEPGR</name>
<comment type="similarity">
    <text evidence="1">Belongs to the plant acyltransferase family.</text>
</comment>
<evidence type="ECO:0000313" key="2">
    <source>
        <dbReference type="EMBL" id="GMH10349.1"/>
    </source>
</evidence>
<evidence type="ECO:0000313" key="3">
    <source>
        <dbReference type="Proteomes" id="UP001279734"/>
    </source>
</evidence>
<gene>
    <name evidence="2" type="ORF">Nepgr_012190</name>
</gene>
<dbReference type="EMBL" id="BSYO01000010">
    <property type="protein sequence ID" value="GMH10349.1"/>
    <property type="molecule type" value="Genomic_DNA"/>
</dbReference>
<dbReference type="AlphaFoldDB" id="A0AAD3XMX7"/>
<dbReference type="InterPro" id="IPR050317">
    <property type="entry name" value="Plant_Fungal_Acyltransferase"/>
</dbReference>
<dbReference type="PANTHER" id="PTHR31642">
    <property type="entry name" value="TRICHOTHECENE 3-O-ACETYLTRANSFERASE"/>
    <property type="match status" value="1"/>
</dbReference>
<comment type="caution">
    <text evidence="2">The sequence shown here is derived from an EMBL/GenBank/DDBJ whole genome shotgun (WGS) entry which is preliminary data.</text>
</comment>
<reference evidence="2" key="1">
    <citation type="submission" date="2023-05" db="EMBL/GenBank/DDBJ databases">
        <title>Nepenthes gracilis genome sequencing.</title>
        <authorList>
            <person name="Fukushima K."/>
        </authorList>
    </citation>
    <scope>NUCLEOTIDE SEQUENCE</scope>
    <source>
        <strain evidence="2">SING2019-196</strain>
    </source>
</reference>
<dbReference type="Proteomes" id="UP001279734">
    <property type="component" value="Unassembled WGS sequence"/>
</dbReference>
<evidence type="ECO:0000256" key="1">
    <source>
        <dbReference type="ARBA" id="ARBA00009861"/>
    </source>
</evidence>
<dbReference type="Pfam" id="PF02458">
    <property type="entry name" value="Transferase"/>
    <property type="match status" value="1"/>
</dbReference>
<dbReference type="GO" id="GO:0016747">
    <property type="term" value="F:acyltransferase activity, transferring groups other than amino-acyl groups"/>
    <property type="evidence" value="ECO:0007669"/>
    <property type="project" value="TreeGrafter"/>
</dbReference>
<protein>
    <recommendedName>
        <fullName evidence="4">Omega-hydroxypalmitate O-feruloyl transferase</fullName>
    </recommendedName>
</protein>
<sequence length="463" mass="51249">MGTVYQGPPLPLIHDLKVTKENPTLIFSDQEIERKSMFLSNIDQVLNFDVQTIHFFAADADFPPKIAAEKIEAAIRKLLVPYEFLSGRMKVNPETGRFEFDCNNAGVGFVVASSECSLEEIGDLVYPNPAFEQLVTRSLDSSDPNDHPLCIVQVTSFKCGGFAMGVQTNHATFDGTSFKTFLENLAAVAWDKPLAVNPCNNRQLLAARSPPRVEFPHPELLKLNTAMGKEAQDQPNPNVFDNSPSDLDFKVFRLSPDDISDLKADAKSGPITGRPKITGFNVVSAHIWRCKALSFDAENNPDRLSTILYAIDIRPRLSPPLVQSFAGNAVLTAYATATCKEIEEAPLSKLVEMVTEGSARMTDEYARSAIDWGELYKGFPNGEFLVSSWWRLGFNEVEYPWGKPKYSCPLVYRRKDIILLFPDIDGAARGSKEGSGGGGVNVLVALPHKEMVKFESLFHKHLA</sequence>
<dbReference type="PANTHER" id="PTHR31642:SF189">
    <property type="entry name" value="ACYLTRANSFERASE GLAUCE"/>
    <property type="match status" value="1"/>
</dbReference>
<evidence type="ECO:0008006" key="4">
    <source>
        <dbReference type="Google" id="ProtNLM"/>
    </source>
</evidence>
<dbReference type="Gene3D" id="3.30.559.10">
    <property type="entry name" value="Chloramphenicol acetyltransferase-like domain"/>
    <property type="match status" value="2"/>
</dbReference>